<comment type="caution">
    <text evidence="1">The sequence shown here is derived from an EMBL/GenBank/DDBJ whole genome shotgun (WGS) entry which is preliminary data.</text>
</comment>
<organism evidence="1 2">
    <name type="scientific">Haemophilus pittmaniae HK 85</name>
    <dbReference type="NCBI Taxonomy" id="1035188"/>
    <lineage>
        <taxon>Bacteria</taxon>
        <taxon>Pseudomonadati</taxon>
        <taxon>Pseudomonadota</taxon>
        <taxon>Gammaproteobacteria</taxon>
        <taxon>Pasteurellales</taxon>
        <taxon>Pasteurellaceae</taxon>
        <taxon>Haemophilus</taxon>
    </lineage>
</organism>
<name>F9QBB4_9PAST</name>
<dbReference type="AlphaFoldDB" id="F9QBB4"/>
<dbReference type="Proteomes" id="UP000006235">
    <property type="component" value="Unassembled WGS sequence"/>
</dbReference>
<evidence type="ECO:0000313" key="2">
    <source>
        <dbReference type="Proteomes" id="UP000006235"/>
    </source>
</evidence>
<dbReference type="EMBL" id="AFUV01000020">
    <property type="protein sequence ID" value="EGV05130.1"/>
    <property type="molecule type" value="Genomic_DNA"/>
</dbReference>
<accession>F9QBB4</accession>
<proteinExistence type="predicted"/>
<evidence type="ECO:0000313" key="1">
    <source>
        <dbReference type="EMBL" id="EGV05130.1"/>
    </source>
</evidence>
<dbReference type="GO" id="GO:0016301">
    <property type="term" value="F:kinase activity"/>
    <property type="evidence" value="ECO:0007669"/>
    <property type="project" value="UniProtKB-KW"/>
</dbReference>
<protein>
    <submittedName>
        <fullName evidence="1">Pyridoxal kinase domain protein</fullName>
    </submittedName>
</protein>
<sequence length="37" mass="4175">MGVMKTTFELKSYELQPIAARFEILNPSADYKAVKIA</sequence>
<gene>
    <name evidence="1" type="ORF">HMPREF9952_1462</name>
</gene>
<keyword evidence="1" id="KW-0808">Transferase</keyword>
<keyword evidence="1" id="KW-0418">Kinase</keyword>
<reference evidence="1 2" key="1">
    <citation type="submission" date="2011-07" db="EMBL/GenBank/DDBJ databases">
        <authorList>
            <person name="Harkins D.M."/>
            <person name="Madupu R."/>
            <person name="Durkin A.S."/>
            <person name="Torralba M."/>
            <person name="Methe B."/>
            <person name="Sutton G.G."/>
            <person name="Nelson K.E."/>
        </authorList>
    </citation>
    <scope>NUCLEOTIDE SEQUENCE [LARGE SCALE GENOMIC DNA]</scope>
    <source>
        <strain evidence="1 2">HK 85</strain>
    </source>
</reference>